<name>A0A2P5B9G1_PARAD</name>
<feature type="non-terminal residue" evidence="1">
    <location>
        <position position="1"/>
    </location>
</feature>
<dbReference type="AlphaFoldDB" id="A0A2P5B9G1"/>
<evidence type="ECO:0000313" key="1">
    <source>
        <dbReference type="EMBL" id="PON45416.1"/>
    </source>
</evidence>
<evidence type="ECO:0000313" key="2">
    <source>
        <dbReference type="Proteomes" id="UP000237105"/>
    </source>
</evidence>
<gene>
    <name evidence="1" type="ORF">PanWU01x14_258950</name>
</gene>
<accession>A0A2P5B9G1</accession>
<protein>
    <submittedName>
        <fullName evidence="1">Uncharacterized protein</fullName>
    </submittedName>
</protein>
<proteinExistence type="predicted"/>
<keyword evidence="2" id="KW-1185">Reference proteome</keyword>
<dbReference type="Proteomes" id="UP000237105">
    <property type="component" value="Unassembled WGS sequence"/>
</dbReference>
<dbReference type="EMBL" id="JXTB01000330">
    <property type="protein sequence ID" value="PON45416.1"/>
    <property type="molecule type" value="Genomic_DNA"/>
</dbReference>
<comment type="caution">
    <text evidence="1">The sequence shown here is derived from an EMBL/GenBank/DDBJ whole genome shotgun (WGS) entry which is preliminary data.</text>
</comment>
<sequence>LGGPMGVKFDYLVTRGAREKELVEVGCCDLGREVVVLVVAMLEVVGSDLEEEDL</sequence>
<reference evidence="2" key="1">
    <citation type="submission" date="2016-06" db="EMBL/GenBank/DDBJ databases">
        <title>Parallel loss of symbiosis genes in relatives of nitrogen-fixing non-legume Parasponia.</title>
        <authorList>
            <person name="Van Velzen R."/>
            <person name="Holmer R."/>
            <person name="Bu F."/>
            <person name="Rutten L."/>
            <person name="Van Zeijl A."/>
            <person name="Liu W."/>
            <person name="Santuari L."/>
            <person name="Cao Q."/>
            <person name="Sharma T."/>
            <person name="Shen D."/>
            <person name="Roswanjaya Y."/>
            <person name="Wardhani T."/>
            <person name="Kalhor M.S."/>
            <person name="Jansen J."/>
            <person name="Van den Hoogen J."/>
            <person name="Gungor B."/>
            <person name="Hartog M."/>
            <person name="Hontelez J."/>
            <person name="Verver J."/>
            <person name="Yang W.-C."/>
            <person name="Schijlen E."/>
            <person name="Repin R."/>
            <person name="Schilthuizen M."/>
            <person name="Schranz E."/>
            <person name="Heidstra R."/>
            <person name="Miyata K."/>
            <person name="Fedorova E."/>
            <person name="Kohlen W."/>
            <person name="Bisseling T."/>
            <person name="Smit S."/>
            <person name="Geurts R."/>
        </authorList>
    </citation>
    <scope>NUCLEOTIDE SEQUENCE [LARGE SCALE GENOMIC DNA]</scope>
    <source>
        <strain evidence="2">cv. WU1-14</strain>
    </source>
</reference>
<organism evidence="1 2">
    <name type="scientific">Parasponia andersonii</name>
    <name type="common">Sponia andersonii</name>
    <dbReference type="NCBI Taxonomy" id="3476"/>
    <lineage>
        <taxon>Eukaryota</taxon>
        <taxon>Viridiplantae</taxon>
        <taxon>Streptophyta</taxon>
        <taxon>Embryophyta</taxon>
        <taxon>Tracheophyta</taxon>
        <taxon>Spermatophyta</taxon>
        <taxon>Magnoliopsida</taxon>
        <taxon>eudicotyledons</taxon>
        <taxon>Gunneridae</taxon>
        <taxon>Pentapetalae</taxon>
        <taxon>rosids</taxon>
        <taxon>fabids</taxon>
        <taxon>Rosales</taxon>
        <taxon>Cannabaceae</taxon>
        <taxon>Parasponia</taxon>
    </lineage>
</organism>